<evidence type="ECO:0000256" key="2">
    <source>
        <dbReference type="ARBA" id="ARBA00022963"/>
    </source>
</evidence>
<proteinExistence type="inferred from homology"/>
<keyword evidence="4" id="KW-0812">Transmembrane</keyword>
<dbReference type="Proteomes" id="UP000016933">
    <property type="component" value="Unassembled WGS sequence"/>
</dbReference>
<protein>
    <recommendedName>
        <fullName evidence="5">DUF676 domain-containing protein</fullName>
    </recommendedName>
</protein>
<dbReference type="GO" id="GO:0005811">
    <property type="term" value="C:lipid droplet"/>
    <property type="evidence" value="ECO:0007669"/>
    <property type="project" value="TreeGrafter"/>
</dbReference>
<dbReference type="InterPro" id="IPR029058">
    <property type="entry name" value="AB_hydrolase_fold"/>
</dbReference>
<evidence type="ECO:0000259" key="5">
    <source>
        <dbReference type="Pfam" id="PF05057"/>
    </source>
</evidence>
<dbReference type="Gene3D" id="3.40.50.1820">
    <property type="entry name" value="alpha/beta hydrolase"/>
    <property type="match status" value="1"/>
</dbReference>
<dbReference type="SUPFAM" id="SSF53474">
    <property type="entry name" value="alpha/beta-Hydrolases"/>
    <property type="match status" value="1"/>
</dbReference>
<keyword evidence="4" id="KW-0472">Membrane</keyword>
<dbReference type="OrthoDB" id="273452at2759"/>
<keyword evidence="4" id="KW-1133">Transmembrane helix</keyword>
<organism evidence="6 7">
    <name type="scientific">Dothistroma septosporum (strain NZE10 / CBS 128990)</name>
    <name type="common">Red band needle blight fungus</name>
    <name type="synonym">Mycosphaerella pini</name>
    <dbReference type="NCBI Taxonomy" id="675120"/>
    <lineage>
        <taxon>Eukaryota</taxon>
        <taxon>Fungi</taxon>
        <taxon>Dikarya</taxon>
        <taxon>Ascomycota</taxon>
        <taxon>Pezizomycotina</taxon>
        <taxon>Dothideomycetes</taxon>
        <taxon>Dothideomycetidae</taxon>
        <taxon>Mycosphaerellales</taxon>
        <taxon>Mycosphaerellaceae</taxon>
        <taxon>Dothistroma</taxon>
    </lineage>
</organism>
<dbReference type="PANTHER" id="PTHR12482">
    <property type="entry name" value="LIPASE ROG1-RELATED-RELATED"/>
    <property type="match status" value="1"/>
</dbReference>
<dbReference type="OMA" id="FCTPHVG"/>
<comment type="similarity">
    <text evidence="1">Belongs to the putative lipase ROG1 family.</text>
</comment>
<dbReference type="GO" id="GO:0047372">
    <property type="term" value="F:monoacylglycerol lipase activity"/>
    <property type="evidence" value="ECO:0007669"/>
    <property type="project" value="TreeGrafter"/>
</dbReference>
<evidence type="ECO:0000256" key="4">
    <source>
        <dbReference type="SAM" id="Phobius"/>
    </source>
</evidence>
<keyword evidence="7" id="KW-1185">Reference proteome</keyword>
<evidence type="ECO:0000256" key="1">
    <source>
        <dbReference type="ARBA" id="ARBA00007920"/>
    </source>
</evidence>
<dbReference type="InterPro" id="IPR044294">
    <property type="entry name" value="Lipase-like"/>
</dbReference>
<evidence type="ECO:0000313" key="6">
    <source>
        <dbReference type="EMBL" id="EME49187.1"/>
    </source>
</evidence>
<reference evidence="7" key="1">
    <citation type="journal article" date="2012" name="PLoS Genet.">
        <title>The genomes of the fungal plant pathogens Cladosporium fulvum and Dothistroma septosporum reveal adaptation to different hosts and lifestyles but also signatures of common ancestry.</title>
        <authorList>
            <person name="de Wit P.J.G.M."/>
            <person name="van der Burgt A."/>
            <person name="Oekmen B."/>
            <person name="Stergiopoulos I."/>
            <person name="Abd-Elsalam K.A."/>
            <person name="Aerts A.L."/>
            <person name="Bahkali A.H."/>
            <person name="Beenen H.G."/>
            <person name="Chettri P."/>
            <person name="Cox M.P."/>
            <person name="Datema E."/>
            <person name="de Vries R.P."/>
            <person name="Dhillon B."/>
            <person name="Ganley A.R."/>
            <person name="Griffiths S.A."/>
            <person name="Guo Y."/>
            <person name="Hamelin R.C."/>
            <person name="Henrissat B."/>
            <person name="Kabir M.S."/>
            <person name="Jashni M.K."/>
            <person name="Kema G."/>
            <person name="Klaubauf S."/>
            <person name="Lapidus A."/>
            <person name="Levasseur A."/>
            <person name="Lindquist E."/>
            <person name="Mehrabi R."/>
            <person name="Ohm R.A."/>
            <person name="Owen T.J."/>
            <person name="Salamov A."/>
            <person name="Schwelm A."/>
            <person name="Schijlen E."/>
            <person name="Sun H."/>
            <person name="van den Burg H.A."/>
            <person name="van Ham R.C.H.J."/>
            <person name="Zhang S."/>
            <person name="Goodwin S.B."/>
            <person name="Grigoriev I.V."/>
            <person name="Collemare J."/>
            <person name="Bradshaw R.E."/>
        </authorList>
    </citation>
    <scope>NUCLEOTIDE SEQUENCE [LARGE SCALE GENOMIC DNA]</scope>
    <source>
        <strain evidence="7">NZE10 / CBS 128990</strain>
    </source>
</reference>
<dbReference type="eggNOG" id="KOG4372">
    <property type="taxonomic scope" value="Eukaryota"/>
</dbReference>
<name>N1Q0J7_DOTSN</name>
<reference evidence="6 7" key="2">
    <citation type="journal article" date="2012" name="PLoS Pathog.">
        <title>Diverse lifestyles and strategies of plant pathogenesis encoded in the genomes of eighteen Dothideomycetes fungi.</title>
        <authorList>
            <person name="Ohm R.A."/>
            <person name="Feau N."/>
            <person name="Henrissat B."/>
            <person name="Schoch C.L."/>
            <person name="Horwitz B.A."/>
            <person name="Barry K.W."/>
            <person name="Condon B.J."/>
            <person name="Copeland A.C."/>
            <person name="Dhillon B."/>
            <person name="Glaser F."/>
            <person name="Hesse C.N."/>
            <person name="Kosti I."/>
            <person name="LaButti K."/>
            <person name="Lindquist E.A."/>
            <person name="Lucas S."/>
            <person name="Salamov A.A."/>
            <person name="Bradshaw R.E."/>
            <person name="Ciuffetti L."/>
            <person name="Hamelin R.C."/>
            <person name="Kema G.H.J."/>
            <person name="Lawrence C."/>
            <person name="Scott J.A."/>
            <person name="Spatafora J.W."/>
            <person name="Turgeon B.G."/>
            <person name="de Wit P.J.G.M."/>
            <person name="Zhong S."/>
            <person name="Goodwin S.B."/>
            <person name="Grigoriev I.V."/>
        </authorList>
    </citation>
    <scope>NUCLEOTIDE SEQUENCE [LARGE SCALE GENOMIC DNA]</scope>
    <source>
        <strain evidence="7">NZE10 / CBS 128990</strain>
    </source>
</reference>
<keyword evidence="2" id="KW-0443">Lipid metabolism</keyword>
<feature type="domain" description="DUF676" evidence="5">
    <location>
        <begin position="7"/>
        <end position="207"/>
    </location>
</feature>
<keyword evidence="2" id="KW-0442">Lipid degradation</keyword>
<dbReference type="InterPro" id="IPR007751">
    <property type="entry name" value="DUF676_lipase-like"/>
</dbReference>
<gene>
    <name evidence="6" type="ORF">DOTSEDRAFT_68054</name>
</gene>
<feature type="region of interest" description="Disordered" evidence="3">
    <location>
        <begin position="339"/>
        <end position="371"/>
    </location>
</feature>
<accession>N1Q0J7</accession>
<dbReference type="PANTHER" id="PTHR12482:SF65">
    <property type="entry name" value="ESTERASE, PUTATIVE (AFU_ORTHOLOGUE AFUA_3G12320)-RELATED"/>
    <property type="match status" value="1"/>
</dbReference>
<feature type="compositionally biased region" description="Basic and acidic residues" evidence="3">
    <location>
        <begin position="362"/>
        <end position="371"/>
    </location>
</feature>
<dbReference type="HOGENOM" id="CLU_027968_1_1_1"/>
<evidence type="ECO:0000313" key="7">
    <source>
        <dbReference type="Proteomes" id="UP000016933"/>
    </source>
</evidence>
<evidence type="ECO:0000256" key="3">
    <source>
        <dbReference type="SAM" id="MobiDB-lite"/>
    </source>
</evidence>
<sequence>MAAQHGPDHLAVLVHGLWGNPSHLNYLRDTLRAGFNEESLHILVPTSNSDNQTYDGIEVGGERVANEIEQKLAALEQKGHKITKISITGYSLGGLVARYAIGLMYSSGMFDRIQPVNFTTFATPHIGVRVPKKGARSYFFNFMGARTLSTSGQQLFLIDHFRDTGKPLLSLMADPNSLFTAGLRRFKNKWLYANTMNDRSVPYYTAMFSRTDPYVDLDKIEVHYAEDQPKPGRVVLDPENPVDSKEPSNEQLSLVQRFLPHQRTINNIPFYIVIFSLLPLALPVFLANAGYQTYQSAQRIRHHESGKAFKLDRYRVKLLEEAQAVQDRAYDRLVGQQTEEYLPTPPPEPQSLNSALSEDKDDLALSRRETDREKSPFPLLALTEGQFDMISNLDKLGFTKYPVHIQKVRHTHAAVVVRVQKESFAEGRVIVQHWIDKFEL</sequence>
<dbReference type="EMBL" id="KB446535">
    <property type="protein sequence ID" value="EME49187.1"/>
    <property type="molecule type" value="Genomic_DNA"/>
</dbReference>
<dbReference type="Pfam" id="PF05057">
    <property type="entry name" value="DUF676"/>
    <property type="match status" value="1"/>
</dbReference>
<dbReference type="GO" id="GO:0004622">
    <property type="term" value="F:phosphatidylcholine lysophospholipase activity"/>
    <property type="evidence" value="ECO:0007669"/>
    <property type="project" value="TreeGrafter"/>
</dbReference>
<dbReference type="AlphaFoldDB" id="N1Q0J7"/>
<feature type="transmembrane region" description="Helical" evidence="4">
    <location>
        <begin position="268"/>
        <end position="291"/>
    </location>
</feature>
<dbReference type="GO" id="GO:0016042">
    <property type="term" value="P:lipid catabolic process"/>
    <property type="evidence" value="ECO:0007669"/>
    <property type="project" value="UniProtKB-KW"/>
</dbReference>